<evidence type="ECO:0000256" key="1">
    <source>
        <dbReference type="SAM" id="Phobius"/>
    </source>
</evidence>
<proteinExistence type="predicted"/>
<dbReference type="RefSeq" id="WP_038975284.1">
    <property type="nucleotide sequence ID" value="NZ_CP169753.1"/>
</dbReference>
<sequence length="81" mass="9254">MATRHQVTSEQETAVKQLMTQVARRPRRSRAHSVIVRHATETDANREFAPHRDADKAIVWFFFALPAFMILHAICVKLGAI</sequence>
<keyword evidence="1" id="KW-0472">Membrane</keyword>
<dbReference type="Proteomes" id="UP001549291">
    <property type="component" value="Unassembled WGS sequence"/>
</dbReference>
<keyword evidence="3" id="KW-1185">Reference proteome</keyword>
<feature type="transmembrane region" description="Helical" evidence="1">
    <location>
        <begin position="57"/>
        <end position="80"/>
    </location>
</feature>
<organism evidence="2 3">
    <name type="scientific">Bradyrhizobium japonicum</name>
    <dbReference type="NCBI Taxonomy" id="375"/>
    <lineage>
        <taxon>Bacteria</taxon>
        <taxon>Pseudomonadati</taxon>
        <taxon>Pseudomonadota</taxon>
        <taxon>Alphaproteobacteria</taxon>
        <taxon>Hyphomicrobiales</taxon>
        <taxon>Nitrobacteraceae</taxon>
        <taxon>Bradyrhizobium</taxon>
    </lineage>
</organism>
<protein>
    <submittedName>
        <fullName evidence="2">Uncharacterized protein</fullName>
    </submittedName>
</protein>
<reference evidence="2 3" key="1">
    <citation type="submission" date="2024-06" db="EMBL/GenBank/DDBJ databases">
        <title>Genomic Encyclopedia of Type Strains, Phase V (KMG-V): Genome sequencing to study the core and pangenomes of soil and plant-associated prokaryotes.</title>
        <authorList>
            <person name="Whitman W."/>
        </authorList>
    </citation>
    <scope>NUCLEOTIDE SEQUENCE [LARGE SCALE GENOMIC DNA]</scope>
    <source>
        <strain evidence="2 3">USDA 160</strain>
    </source>
</reference>
<keyword evidence="1" id="KW-0812">Transmembrane</keyword>
<evidence type="ECO:0000313" key="2">
    <source>
        <dbReference type="EMBL" id="MET4716094.1"/>
    </source>
</evidence>
<gene>
    <name evidence="2" type="ORF">ABIF63_000197</name>
</gene>
<keyword evidence="1" id="KW-1133">Transmembrane helix</keyword>
<accession>A0ABV2RIK4</accession>
<dbReference type="EMBL" id="JBEPTQ010000001">
    <property type="protein sequence ID" value="MET4716094.1"/>
    <property type="molecule type" value="Genomic_DNA"/>
</dbReference>
<name>A0ABV2RIK4_BRAJP</name>
<comment type="caution">
    <text evidence="2">The sequence shown here is derived from an EMBL/GenBank/DDBJ whole genome shotgun (WGS) entry which is preliminary data.</text>
</comment>
<evidence type="ECO:0000313" key="3">
    <source>
        <dbReference type="Proteomes" id="UP001549291"/>
    </source>
</evidence>